<dbReference type="SUPFAM" id="SSF52743">
    <property type="entry name" value="Subtilisin-like"/>
    <property type="match status" value="1"/>
</dbReference>
<evidence type="ECO:0000256" key="6">
    <source>
        <dbReference type="SAM" id="MobiDB-lite"/>
    </source>
</evidence>
<feature type="region of interest" description="Disordered" evidence="6">
    <location>
        <begin position="495"/>
        <end position="534"/>
    </location>
</feature>
<dbReference type="GO" id="GO:0004252">
    <property type="term" value="F:serine-type endopeptidase activity"/>
    <property type="evidence" value="ECO:0007669"/>
    <property type="project" value="InterPro"/>
</dbReference>
<dbReference type="Gene3D" id="3.40.50.200">
    <property type="entry name" value="Peptidase S8/S53 domain"/>
    <property type="match status" value="1"/>
</dbReference>
<keyword evidence="2 8" id="KW-0645">Protease</keyword>
<evidence type="ECO:0000256" key="5">
    <source>
        <dbReference type="ARBA" id="ARBA00022825"/>
    </source>
</evidence>
<organism evidence="8">
    <name type="scientific">mine drainage metagenome</name>
    <dbReference type="NCBI Taxonomy" id="410659"/>
    <lineage>
        <taxon>unclassified sequences</taxon>
        <taxon>metagenomes</taxon>
        <taxon>ecological metagenomes</taxon>
    </lineage>
</organism>
<dbReference type="PANTHER" id="PTHR43806:SF11">
    <property type="entry name" value="CEREVISIN-RELATED"/>
    <property type="match status" value="1"/>
</dbReference>
<protein>
    <submittedName>
        <fullName evidence="8">Autotransporter serine protease</fullName>
    </submittedName>
</protein>
<keyword evidence="4" id="KW-0378">Hydrolase</keyword>
<evidence type="ECO:0000259" key="7">
    <source>
        <dbReference type="Pfam" id="PF00082"/>
    </source>
</evidence>
<dbReference type="InterPro" id="IPR013425">
    <property type="entry name" value="Autotrns_rpt"/>
</dbReference>
<comment type="similarity">
    <text evidence="1">Belongs to the peptidase S8 family.</text>
</comment>
<dbReference type="NCBIfam" id="TIGR02601">
    <property type="entry name" value="autotrns_rpt"/>
    <property type="match status" value="1"/>
</dbReference>
<keyword evidence="3" id="KW-0732">Signal</keyword>
<gene>
    <name evidence="8" type="ORF">B1A_12501</name>
</gene>
<feature type="non-terminal residue" evidence="8">
    <location>
        <position position="1"/>
    </location>
</feature>
<feature type="non-terminal residue" evidence="8">
    <location>
        <position position="534"/>
    </location>
</feature>
<dbReference type="Pfam" id="PF00082">
    <property type="entry name" value="Peptidase_S8"/>
    <property type="match status" value="1"/>
</dbReference>
<evidence type="ECO:0000256" key="4">
    <source>
        <dbReference type="ARBA" id="ARBA00022801"/>
    </source>
</evidence>
<comment type="caution">
    <text evidence="8">The sequence shown here is derived from an EMBL/GenBank/DDBJ whole genome shotgun (WGS) entry which is preliminary data.</text>
</comment>
<reference evidence="8" key="2">
    <citation type="journal article" date="2014" name="ISME J.">
        <title>Microbial stratification in low pH oxic and suboxic macroscopic growths along an acid mine drainage.</title>
        <authorList>
            <person name="Mendez-Garcia C."/>
            <person name="Mesa V."/>
            <person name="Sprenger R.R."/>
            <person name="Richter M."/>
            <person name="Diez M.S."/>
            <person name="Solano J."/>
            <person name="Bargiela R."/>
            <person name="Golyshina O.V."/>
            <person name="Manteca A."/>
            <person name="Ramos J.L."/>
            <person name="Gallego J.R."/>
            <person name="Llorente I."/>
            <person name="Martins Dos Santos V.A."/>
            <person name="Jensen O.N."/>
            <person name="Pelaez A.I."/>
            <person name="Sanchez J."/>
            <person name="Ferrer M."/>
        </authorList>
    </citation>
    <scope>NUCLEOTIDE SEQUENCE</scope>
</reference>
<evidence type="ECO:0000256" key="3">
    <source>
        <dbReference type="ARBA" id="ARBA00022729"/>
    </source>
</evidence>
<dbReference type="Pfam" id="PF12951">
    <property type="entry name" value="PATR"/>
    <property type="match status" value="1"/>
</dbReference>
<dbReference type="EMBL" id="AUZX01009086">
    <property type="protein sequence ID" value="EQD53087.1"/>
    <property type="molecule type" value="Genomic_DNA"/>
</dbReference>
<dbReference type="CDD" id="cd04848">
    <property type="entry name" value="Peptidases_S8_Autotransporter_serine_protease_like"/>
    <property type="match status" value="1"/>
</dbReference>
<accession>T1A7Z1</accession>
<reference evidence="8" key="1">
    <citation type="submission" date="2013-08" db="EMBL/GenBank/DDBJ databases">
        <authorList>
            <person name="Mendez C."/>
            <person name="Richter M."/>
            <person name="Ferrer M."/>
            <person name="Sanchez J."/>
        </authorList>
    </citation>
    <scope>NUCLEOTIDE SEQUENCE</scope>
</reference>
<name>T1A7Z1_9ZZZZ</name>
<dbReference type="AlphaFoldDB" id="T1A7Z1"/>
<dbReference type="InterPro" id="IPR034061">
    <property type="entry name" value="Peptidases_S8_Autotransporter"/>
</dbReference>
<dbReference type="PROSITE" id="PS51892">
    <property type="entry name" value="SUBTILASE"/>
    <property type="match status" value="1"/>
</dbReference>
<dbReference type="PANTHER" id="PTHR43806">
    <property type="entry name" value="PEPTIDASE S8"/>
    <property type="match status" value="1"/>
</dbReference>
<evidence type="ECO:0000256" key="1">
    <source>
        <dbReference type="ARBA" id="ARBA00011073"/>
    </source>
</evidence>
<sequence length="534" mass="53716">LDSGVDPSLADLQGRITWFKSYITGGSQSPNDTFGHGSVIAQILGGSAVSGFPGGVAPDANLYIAQIASSENNYLGYDTQAFQDLIAQGARIFNMSYGPFDEVTSSTSGSFYSTFFNPLIQQSNGLFLVAAMNQGNPQPSSLAGLPYLDPAALENWIAVVNVAIDSNGNPAGLYTGSIAPSNACGVAAQWCISAPGEVQYLPIAGTTYGGLGYGTSFATAVVSGVAALVSQAYPWMAGPNLQDTILTTATPLGTGPYPNATYGWGMVNAAAAVNGPAQFAFGAFDADIGSDSSTFSNAIGGAGSLALTGSTGTLTLSGANTYSGGTTVDSGNLWLSGSLASNVTLSGGSFGGPGTINGSVTNTGGTLISQAAVGGQGLTLTGNYTANSASTTAIALGNPLTVDGSASLAGILEILAPATTYTPTSTETLINYGSETGSFGSQTYGAGVYWTVSNLSYGSKALTATVTASNVAQTSALLPGADAVTLATAQGVQASLQQPMAGTPRSVPRTPASWPTPRSSWRRVPMRRPTRASP</sequence>
<evidence type="ECO:0000313" key="8">
    <source>
        <dbReference type="EMBL" id="EQD53087.1"/>
    </source>
</evidence>
<dbReference type="GO" id="GO:0006508">
    <property type="term" value="P:proteolysis"/>
    <property type="evidence" value="ECO:0007669"/>
    <property type="project" value="UniProtKB-KW"/>
</dbReference>
<proteinExistence type="inferred from homology"/>
<dbReference type="InterPro" id="IPR036852">
    <property type="entry name" value="Peptidase_S8/S53_dom_sf"/>
</dbReference>
<feature type="compositionally biased region" description="Basic residues" evidence="6">
    <location>
        <begin position="520"/>
        <end position="534"/>
    </location>
</feature>
<feature type="domain" description="Peptidase S8/S53" evidence="7">
    <location>
        <begin position="1"/>
        <end position="265"/>
    </location>
</feature>
<evidence type="ECO:0000256" key="2">
    <source>
        <dbReference type="ARBA" id="ARBA00022670"/>
    </source>
</evidence>
<dbReference type="InterPro" id="IPR000209">
    <property type="entry name" value="Peptidase_S8/S53_dom"/>
</dbReference>
<dbReference type="InterPro" id="IPR050131">
    <property type="entry name" value="Peptidase_S8_subtilisin-like"/>
</dbReference>
<keyword evidence="5" id="KW-0720">Serine protease</keyword>